<accession>A0A0F8W068</accession>
<comment type="caution">
    <text evidence="1">The sequence shown here is derived from an EMBL/GenBank/DDBJ whole genome shotgun (WGS) entry which is preliminary data.</text>
</comment>
<dbReference type="SUPFAM" id="SSF55608">
    <property type="entry name" value="Homing endonucleases"/>
    <property type="match status" value="1"/>
</dbReference>
<sequence length="160" mass="18602">MNKKEKIIYCAGIVDGEGYVAIKKTQYKGHCPSPTYHERIQIRMIDEKVISFFKGLFGGNYYREKSNCNGNPLYCYQASDLKAYKICKILLPYLIIKKENAKRIIMLRKSKNTIKPEQRGSNQGRRMAQEVLDYREKLYQLCKKGGDLEGGQVKTLYKQK</sequence>
<organism evidence="1">
    <name type="scientific">marine sediment metagenome</name>
    <dbReference type="NCBI Taxonomy" id="412755"/>
    <lineage>
        <taxon>unclassified sequences</taxon>
        <taxon>metagenomes</taxon>
        <taxon>ecological metagenomes</taxon>
    </lineage>
</organism>
<protein>
    <recommendedName>
        <fullName evidence="2">Homing endonuclease LAGLIDADG domain-containing protein</fullName>
    </recommendedName>
</protein>
<name>A0A0F8W068_9ZZZZ</name>
<gene>
    <name evidence="1" type="ORF">LCGC14_2672180</name>
</gene>
<evidence type="ECO:0008006" key="2">
    <source>
        <dbReference type="Google" id="ProtNLM"/>
    </source>
</evidence>
<dbReference type="EMBL" id="LAZR01070392">
    <property type="protein sequence ID" value="KKK41535.1"/>
    <property type="molecule type" value="Genomic_DNA"/>
</dbReference>
<reference evidence="1" key="1">
    <citation type="journal article" date="2015" name="Nature">
        <title>Complex archaea that bridge the gap between prokaryotes and eukaryotes.</title>
        <authorList>
            <person name="Spang A."/>
            <person name="Saw J.H."/>
            <person name="Jorgensen S.L."/>
            <person name="Zaremba-Niedzwiedzka K."/>
            <person name="Martijn J."/>
            <person name="Lind A.E."/>
            <person name="van Eijk R."/>
            <person name="Schleper C."/>
            <person name="Guy L."/>
            <person name="Ettema T.J."/>
        </authorList>
    </citation>
    <scope>NUCLEOTIDE SEQUENCE</scope>
</reference>
<dbReference type="Gene3D" id="3.10.28.10">
    <property type="entry name" value="Homing endonucleases"/>
    <property type="match status" value="1"/>
</dbReference>
<dbReference type="AlphaFoldDB" id="A0A0F8W068"/>
<evidence type="ECO:0000313" key="1">
    <source>
        <dbReference type="EMBL" id="KKK41535.1"/>
    </source>
</evidence>
<dbReference type="InterPro" id="IPR027434">
    <property type="entry name" value="Homing_endonucl"/>
</dbReference>
<proteinExistence type="predicted"/>